<dbReference type="OrthoDB" id="341421at2759"/>
<dbReference type="HOGENOM" id="CLU_007974_0_1_1"/>
<dbReference type="PROSITE" id="PS50865">
    <property type="entry name" value="ZF_MYND_2"/>
    <property type="match status" value="1"/>
</dbReference>
<dbReference type="AlphaFoldDB" id="A0A086T8S4"/>
<dbReference type="Gene3D" id="6.10.140.2220">
    <property type="match status" value="1"/>
</dbReference>
<dbReference type="Pfam" id="PF01753">
    <property type="entry name" value="zf-MYND"/>
    <property type="match status" value="1"/>
</dbReference>
<dbReference type="InterPro" id="IPR027974">
    <property type="entry name" value="DUF4470"/>
</dbReference>
<accession>A0A086T8S4</accession>
<feature type="domain" description="MYND-type" evidence="5">
    <location>
        <begin position="1148"/>
        <end position="1190"/>
    </location>
</feature>
<evidence type="ECO:0000256" key="2">
    <source>
        <dbReference type="ARBA" id="ARBA00022771"/>
    </source>
</evidence>
<name>A0A086T8S4_HAPC1</name>
<dbReference type="Pfam" id="PF14737">
    <property type="entry name" value="DUF4470"/>
    <property type="match status" value="1"/>
</dbReference>
<sequence length="1194" mass="131313">MLTPTVASRFGWLYAVGNTPAINLTRAVPHGEDAALLSLGCGDLRNMLYTAYAEKGLPDRVLDFTCCDISEKIIGRNVLLLTLIIDNEITTGSLWDIYYHLYLDEPTAAAIQQQAEKLVPLLDTLQSWSDSKYGKTLKFCDVDTLCDVRRVCQLVAACAGNGCSRDRHDEFTESLNTTRAFFDSDADIAGVTMLGMRSTAPLSLRSKMDLPDAHRQYWKDGTVTPKGKSVDIPNPMFSSLVSETGLLHYGADPVLGYHLATAYAPLVASSPLKPKDEKGPFKVASAAQAQFAEWVPALRDLLGKGSVVRTVVADVFAFCHSLQHASSSTWSPNWFRRKLDSKPLNLDSGVYGKGKTGPMFFDMIDTSNLSDHLGALNILVSTAPLLTARPWATVYTETLKRTGTPQEAFRTLLCGHATTVSLLLGISPIQFWTNAKAESHVDEIFTGLMDQKKQSGEHQILSRLGWKRDDHFSGQPDNRGSLHIDPKTLSRILFDVYLEMFKEERLDTSFQRMNMESAVYPCFHRGSFAVFLKFVKHRVATDWEAVCGDLLDKIATDRTLGLSSNYIQELTAHLYMLGVVVEPWILNEVNQRPETGILRGWRNIPPVVAVTLVVPRRTILRVYEGSREAKMAAPTLVGSLKPGPGASSQWHNMYGNVHLAFGDLKAARSTRAEDLRLSIDQDRLGWEGSSPLVASFYVPTAALQVEPEKTLVGLYVTPSPQSMRLYAPVLGLEMKIFEAGVLEESKVFVSKLIPGQTAYPIFCRGVGALKDVIEGDHGDTKLKMVADIPASECHIGSLTGHLDIISDKGKKLLKEKVPIELRQTNPFTIDIVFGNNVLSYGLKFPAPVSKEGSRTRVARASGYIEVIAALADPTSAECLADFVFPTAIFSSRVPVALNMPHVNLDRLAALDVEKKDDMRWLATLVSLHFSKRETNKREEIDKSGISNDPRVNFKESVFTMFMLASGLQGGETGLFAISHPGRGGIHMLVVVSAIRLDGDTASAVLDVAILPLTTDLVTSGKIEEFLLMLRSLECATITVNDAELALWKKVLPSMVERCRTWSHRDDCEYRKKGATVPLSLEDGKQLLCSCGNGQLPDNFVGLPEWDSAAPNAVRAAISPTFAVPFVEEIVDTSILGDSGLPTAAGDRCRKCGGRGAADGGALKRCQRCREVKYCSVECQKKDWKTHRMECNEPE</sequence>
<dbReference type="Proteomes" id="UP000029964">
    <property type="component" value="Unassembled WGS sequence"/>
</dbReference>
<organism evidence="6 7">
    <name type="scientific">Hapsidospora chrysogenum (strain ATCC 11550 / CBS 779.69 / DSM 880 / IAM 14645 / JCM 23072 / IMI 49137)</name>
    <name type="common">Acremonium chrysogenum</name>
    <dbReference type="NCBI Taxonomy" id="857340"/>
    <lineage>
        <taxon>Eukaryota</taxon>
        <taxon>Fungi</taxon>
        <taxon>Dikarya</taxon>
        <taxon>Ascomycota</taxon>
        <taxon>Pezizomycotina</taxon>
        <taxon>Sordariomycetes</taxon>
        <taxon>Hypocreomycetidae</taxon>
        <taxon>Hypocreales</taxon>
        <taxon>Bionectriaceae</taxon>
        <taxon>Hapsidospora</taxon>
    </lineage>
</organism>
<gene>
    <name evidence="6" type="ORF">ACRE_034810</name>
</gene>
<keyword evidence="1" id="KW-0479">Metal-binding</keyword>
<dbReference type="GO" id="GO:0000981">
    <property type="term" value="F:DNA-binding transcription factor activity, RNA polymerase II-specific"/>
    <property type="evidence" value="ECO:0007669"/>
    <property type="project" value="TreeGrafter"/>
</dbReference>
<keyword evidence="7" id="KW-1185">Reference proteome</keyword>
<dbReference type="PANTHER" id="PTHR10237:SF15">
    <property type="entry name" value="LD37257P"/>
    <property type="match status" value="1"/>
</dbReference>
<dbReference type="PANTHER" id="PTHR10237">
    <property type="entry name" value="DEFORMED EPIDERMAL AUTOREGULATORY FACTOR 1 HOMOLOG SUPPRESSIN"/>
    <property type="match status" value="1"/>
</dbReference>
<dbReference type="GO" id="GO:0005634">
    <property type="term" value="C:nucleus"/>
    <property type="evidence" value="ECO:0007669"/>
    <property type="project" value="TreeGrafter"/>
</dbReference>
<comment type="caution">
    <text evidence="6">The sequence shown here is derived from an EMBL/GenBank/DDBJ whole genome shotgun (WGS) entry which is preliminary data.</text>
</comment>
<evidence type="ECO:0000256" key="1">
    <source>
        <dbReference type="ARBA" id="ARBA00022723"/>
    </source>
</evidence>
<evidence type="ECO:0000313" key="7">
    <source>
        <dbReference type="Proteomes" id="UP000029964"/>
    </source>
</evidence>
<protein>
    <recommendedName>
        <fullName evidence="5">MYND-type domain-containing protein</fullName>
    </recommendedName>
</protein>
<proteinExistence type="predicted"/>
<keyword evidence="3" id="KW-0862">Zinc</keyword>
<evidence type="ECO:0000313" key="6">
    <source>
        <dbReference type="EMBL" id="KFH45756.1"/>
    </source>
</evidence>
<evidence type="ECO:0000259" key="5">
    <source>
        <dbReference type="PROSITE" id="PS50865"/>
    </source>
</evidence>
<dbReference type="InterPro" id="IPR024119">
    <property type="entry name" value="TF_DEAF-1"/>
</dbReference>
<dbReference type="STRING" id="857340.A0A086T8S4"/>
<dbReference type="InterPro" id="IPR002893">
    <property type="entry name" value="Znf_MYND"/>
</dbReference>
<dbReference type="EMBL" id="JPKY01000028">
    <property type="protein sequence ID" value="KFH45756.1"/>
    <property type="molecule type" value="Genomic_DNA"/>
</dbReference>
<dbReference type="SUPFAM" id="SSF144232">
    <property type="entry name" value="HIT/MYND zinc finger-like"/>
    <property type="match status" value="1"/>
</dbReference>
<evidence type="ECO:0000256" key="4">
    <source>
        <dbReference type="PROSITE-ProRule" id="PRU00134"/>
    </source>
</evidence>
<reference evidence="7" key="1">
    <citation type="journal article" date="2014" name="Genome Announc.">
        <title>Genome sequence and annotation of Acremonium chrysogenum, producer of the beta-lactam antibiotic cephalosporin C.</title>
        <authorList>
            <person name="Terfehr D."/>
            <person name="Dahlmann T.A."/>
            <person name="Specht T."/>
            <person name="Zadra I."/>
            <person name="Kuernsteiner H."/>
            <person name="Kueck U."/>
        </authorList>
    </citation>
    <scope>NUCLEOTIDE SEQUENCE [LARGE SCALE GENOMIC DNA]</scope>
    <source>
        <strain evidence="7">ATCC 11550 / CBS 779.69 / DSM 880 / IAM 14645 / JCM 23072 / IMI 49137</strain>
    </source>
</reference>
<keyword evidence="2 4" id="KW-0863">Zinc-finger</keyword>
<evidence type="ECO:0000256" key="3">
    <source>
        <dbReference type="ARBA" id="ARBA00022833"/>
    </source>
</evidence>
<dbReference type="GO" id="GO:0008270">
    <property type="term" value="F:zinc ion binding"/>
    <property type="evidence" value="ECO:0007669"/>
    <property type="project" value="UniProtKB-KW"/>
</dbReference>
<dbReference type="PROSITE" id="PS01360">
    <property type="entry name" value="ZF_MYND_1"/>
    <property type="match status" value="1"/>
</dbReference>